<dbReference type="CDD" id="cd06453">
    <property type="entry name" value="SufS_like"/>
    <property type="match status" value="1"/>
</dbReference>
<proteinExistence type="inferred from homology"/>
<dbReference type="InterPro" id="IPR015424">
    <property type="entry name" value="PyrdxlP-dep_Trfase"/>
</dbReference>
<dbReference type="EC" id="2.8.1.7" evidence="3"/>
<dbReference type="InterPro" id="IPR015422">
    <property type="entry name" value="PyrdxlP-dep_Trfase_small"/>
</dbReference>
<gene>
    <name evidence="8" type="ORF">AC478_01480</name>
</gene>
<name>A0A0M0BUA6_9ARCH</name>
<dbReference type="PATRIC" id="fig|1685125.3.peg.328"/>
<evidence type="ECO:0000256" key="2">
    <source>
        <dbReference type="ARBA" id="ARBA00010447"/>
    </source>
</evidence>
<evidence type="ECO:0000313" key="8">
    <source>
        <dbReference type="EMBL" id="KON32034.1"/>
    </source>
</evidence>
<dbReference type="PIRSF" id="PIRSF005572">
    <property type="entry name" value="NifS"/>
    <property type="match status" value="1"/>
</dbReference>
<dbReference type="Proteomes" id="UP000054016">
    <property type="component" value="Unassembled WGS sequence"/>
</dbReference>
<dbReference type="PANTHER" id="PTHR43586">
    <property type="entry name" value="CYSTEINE DESULFURASE"/>
    <property type="match status" value="1"/>
</dbReference>
<comment type="similarity">
    <text evidence="2">Belongs to the class-V pyridoxal-phosphate-dependent aminotransferase family. Csd subfamily.</text>
</comment>
<keyword evidence="4" id="KW-0808">Transferase</keyword>
<evidence type="ECO:0000313" key="9">
    <source>
        <dbReference type="Proteomes" id="UP000054016"/>
    </source>
</evidence>
<dbReference type="GO" id="GO:0031071">
    <property type="term" value="F:cysteine desulfurase activity"/>
    <property type="evidence" value="ECO:0007669"/>
    <property type="project" value="UniProtKB-EC"/>
</dbReference>
<dbReference type="Gene3D" id="3.40.640.10">
    <property type="entry name" value="Type I PLP-dependent aspartate aminotransferase-like (Major domain)"/>
    <property type="match status" value="1"/>
</dbReference>
<accession>A0A0M0BUA6</accession>
<comment type="caution">
    <text evidence="8">The sequence shown here is derived from an EMBL/GenBank/DDBJ whole genome shotgun (WGS) entry which is preliminary data.</text>
</comment>
<dbReference type="Gene3D" id="3.90.1150.10">
    <property type="entry name" value="Aspartate Aminotransferase, domain 1"/>
    <property type="match status" value="1"/>
</dbReference>
<dbReference type="InterPro" id="IPR010970">
    <property type="entry name" value="Cys_dSase_SufS"/>
</dbReference>
<dbReference type="SUPFAM" id="SSF53383">
    <property type="entry name" value="PLP-dependent transferases"/>
    <property type="match status" value="1"/>
</dbReference>
<evidence type="ECO:0000256" key="4">
    <source>
        <dbReference type="ARBA" id="ARBA00022679"/>
    </source>
</evidence>
<keyword evidence="5" id="KW-0663">Pyridoxal phosphate</keyword>
<protein>
    <recommendedName>
        <fullName evidence="3">cysteine desulfurase</fullName>
        <ecNumber evidence="3">2.8.1.7</ecNumber>
    </recommendedName>
</protein>
<dbReference type="InterPro" id="IPR015421">
    <property type="entry name" value="PyrdxlP-dep_Trfase_major"/>
</dbReference>
<reference evidence="9" key="1">
    <citation type="submission" date="2015-06" db="EMBL/GenBank/DDBJ databases">
        <title>New insights into the roles of widespread benthic archaea in carbon and nitrogen cycling.</title>
        <authorList>
            <person name="Lazar C.S."/>
            <person name="Baker B.J."/>
            <person name="Seitz K.W."/>
            <person name="Hyde A.S."/>
            <person name="Dick G.J."/>
            <person name="Hinrichs K.-U."/>
            <person name="Teske A.P."/>
        </authorList>
    </citation>
    <scope>NUCLEOTIDE SEQUENCE [LARGE SCALE GENOMIC DNA]</scope>
</reference>
<dbReference type="NCBIfam" id="TIGR01979">
    <property type="entry name" value="sufS"/>
    <property type="match status" value="1"/>
</dbReference>
<dbReference type="InterPro" id="IPR000192">
    <property type="entry name" value="Aminotrans_V_dom"/>
</dbReference>
<sequence>MDPQKIREDFPIFKRKINSNPLIYFDNAATTQKPLQVIDAIRNFYENHNANVHRAVHTLSQEATELHEKARKTVAKFINAKDEAEIVFVRGTTEAVNLVAYAWGLKNLKRGDEVLVSLMEHHSNIVPWELISKIRRFTINYAKVNEDGTLNYEDFENKISSRTKLISLSHVSNVSGIINDVKRIGKVAHENGALMFVDGAQSVPHMPVDVRDLDADFMAFSGHKMLGPTGIGVLYGKKHMLEMMAPFQGGGEMIKDVVFNQKTGRIGIDWNDTPWKFEAGTPNICGSVALMEAIKYLENIGMSEILKYEKNLTEYAMKTMQNCCSKLLLYGTSDDSLKCGIMPFGVAGLSSHDIALFLDNYGIMIRSGFHCAQPLHQIFKLQSSARASFYIYNTRTEIDRFAGVLKEIEQF</sequence>
<evidence type="ECO:0000259" key="7">
    <source>
        <dbReference type="Pfam" id="PF00266"/>
    </source>
</evidence>
<feature type="domain" description="Aminotransferase class V" evidence="7">
    <location>
        <begin position="23"/>
        <end position="401"/>
    </location>
</feature>
<comment type="cofactor">
    <cofactor evidence="1">
        <name>pyridoxal 5'-phosphate</name>
        <dbReference type="ChEBI" id="CHEBI:597326"/>
    </cofactor>
</comment>
<dbReference type="GO" id="GO:0006534">
    <property type="term" value="P:cysteine metabolic process"/>
    <property type="evidence" value="ECO:0007669"/>
    <property type="project" value="InterPro"/>
</dbReference>
<evidence type="ECO:0000256" key="6">
    <source>
        <dbReference type="ARBA" id="ARBA00050776"/>
    </source>
</evidence>
<evidence type="ECO:0000256" key="3">
    <source>
        <dbReference type="ARBA" id="ARBA00012239"/>
    </source>
</evidence>
<dbReference type="PANTHER" id="PTHR43586:SF8">
    <property type="entry name" value="CYSTEINE DESULFURASE 1, CHLOROPLASTIC"/>
    <property type="match status" value="1"/>
</dbReference>
<dbReference type="AlphaFoldDB" id="A0A0M0BUA6"/>
<evidence type="ECO:0000256" key="1">
    <source>
        <dbReference type="ARBA" id="ARBA00001933"/>
    </source>
</evidence>
<dbReference type="EMBL" id="LFWV01000014">
    <property type="protein sequence ID" value="KON32034.1"/>
    <property type="molecule type" value="Genomic_DNA"/>
</dbReference>
<evidence type="ECO:0000256" key="5">
    <source>
        <dbReference type="ARBA" id="ARBA00022898"/>
    </source>
</evidence>
<dbReference type="Pfam" id="PF00266">
    <property type="entry name" value="Aminotran_5"/>
    <property type="match status" value="1"/>
</dbReference>
<dbReference type="GO" id="GO:0030170">
    <property type="term" value="F:pyridoxal phosphate binding"/>
    <property type="evidence" value="ECO:0007669"/>
    <property type="project" value="InterPro"/>
</dbReference>
<dbReference type="InterPro" id="IPR016454">
    <property type="entry name" value="Cysteine_dSase"/>
</dbReference>
<comment type="catalytic activity">
    <reaction evidence="6">
        <text>(sulfur carrier)-H + L-cysteine = (sulfur carrier)-SH + L-alanine</text>
        <dbReference type="Rhea" id="RHEA:43892"/>
        <dbReference type="Rhea" id="RHEA-COMP:14737"/>
        <dbReference type="Rhea" id="RHEA-COMP:14739"/>
        <dbReference type="ChEBI" id="CHEBI:29917"/>
        <dbReference type="ChEBI" id="CHEBI:35235"/>
        <dbReference type="ChEBI" id="CHEBI:57972"/>
        <dbReference type="ChEBI" id="CHEBI:64428"/>
        <dbReference type="EC" id="2.8.1.7"/>
    </reaction>
</comment>
<organism evidence="8 9">
    <name type="scientific">miscellaneous Crenarchaeota group-1 archaeon SG8-32-3</name>
    <dbReference type="NCBI Taxonomy" id="1685125"/>
    <lineage>
        <taxon>Archaea</taxon>
        <taxon>Candidatus Bathyarchaeota</taxon>
        <taxon>MCG-1</taxon>
    </lineage>
</organism>